<keyword evidence="2" id="KW-1185">Reference proteome</keyword>
<proteinExistence type="predicted"/>
<sequence>MILDQLKEKYLEAQKRLMEKDQEHEAFSRKNSRYLEKVLNTQAWFEAYETFEEQSGYNEAEDAFIAAEVELISVATGMTRDEVFRTPIKVREQLIAQLFQK</sequence>
<dbReference type="RefSeq" id="WP_188433479.1">
    <property type="nucleotide sequence ID" value="NZ_BMEX01000020.1"/>
</dbReference>
<organism evidence="1 2">
    <name type="scientific">Kroppenstedtia guangzhouensis</name>
    <dbReference type="NCBI Taxonomy" id="1274356"/>
    <lineage>
        <taxon>Bacteria</taxon>
        <taxon>Bacillati</taxon>
        <taxon>Bacillota</taxon>
        <taxon>Bacilli</taxon>
        <taxon>Bacillales</taxon>
        <taxon>Thermoactinomycetaceae</taxon>
        <taxon>Kroppenstedtia</taxon>
    </lineage>
</organism>
<protein>
    <submittedName>
        <fullName evidence="1">Uncharacterized protein</fullName>
    </submittedName>
</protein>
<evidence type="ECO:0000313" key="1">
    <source>
        <dbReference type="EMBL" id="GGA56079.1"/>
    </source>
</evidence>
<dbReference type="EMBL" id="BMEX01000020">
    <property type="protein sequence ID" value="GGA56079.1"/>
    <property type="molecule type" value="Genomic_DNA"/>
</dbReference>
<comment type="caution">
    <text evidence="1">The sequence shown here is derived from an EMBL/GenBank/DDBJ whole genome shotgun (WGS) entry which is preliminary data.</text>
</comment>
<gene>
    <name evidence="1" type="ORF">GCM10007416_31560</name>
</gene>
<evidence type="ECO:0000313" key="2">
    <source>
        <dbReference type="Proteomes" id="UP000617979"/>
    </source>
</evidence>
<accession>A0ABQ1H3E6</accession>
<reference evidence="2" key="1">
    <citation type="journal article" date="2019" name="Int. J. Syst. Evol. Microbiol.">
        <title>The Global Catalogue of Microorganisms (GCM) 10K type strain sequencing project: providing services to taxonomists for standard genome sequencing and annotation.</title>
        <authorList>
            <consortium name="The Broad Institute Genomics Platform"/>
            <consortium name="The Broad Institute Genome Sequencing Center for Infectious Disease"/>
            <person name="Wu L."/>
            <person name="Ma J."/>
        </authorList>
    </citation>
    <scope>NUCLEOTIDE SEQUENCE [LARGE SCALE GENOMIC DNA]</scope>
    <source>
        <strain evidence="2">CGMCC 1.12404</strain>
    </source>
</reference>
<name>A0ABQ1H3E6_9BACL</name>
<dbReference type="Proteomes" id="UP000617979">
    <property type="component" value="Unassembled WGS sequence"/>
</dbReference>